<dbReference type="InterPro" id="IPR016156">
    <property type="entry name" value="FAD/NAD-linked_Rdtase_dimer_sf"/>
</dbReference>
<dbReference type="RefSeq" id="WP_269033923.1">
    <property type="nucleotide sequence ID" value="NZ_CP114040.1"/>
</dbReference>
<dbReference type="InterPro" id="IPR004099">
    <property type="entry name" value="Pyr_nucl-diS_OxRdtase_dimer"/>
</dbReference>
<dbReference type="PANTHER" id="PTHR43014:SF2">
    <property type="entry name" value="MERCURIC REDUCTASE"/>
    <property type="match status" value="1"/>
</dbReference>
<name>A0ABY7GX86_9BACT</name>
<evidence type="ECO:0000313" key="7">
    <source>
        <dbReference type="EMBL" id="WAS91561.1"/>
    </source>
</evidence>
<comment type="cofactor">
    <cofactor evidence="1">
        <name>FAD</name>
        <dbReference type="ChEBI" id="CHEBI:57692"/>
    </cofactor>
</comment>
<evidence type="ECO:0000259" key="6">
    <source>
        <dbReference type="Pfam" id="PF07992"/>
    </source>
</evidence>
<dbReference type="InterPro" id="IPR023753">
    <property type="entry name" value="FAD/NAD-binding_dom"/>
</dbReference>
<feature type="domain" description="Pyridine nucleotide-disulphide oxidoreductase dimerisation" evidence="5">
    <location>
        <begin position="346"/>
        <end position="453"/>
    </location>
</feature>
<dbReference type="SUPFAM" id="SSF51905">
    <property type="entry name" value="FAD/NAD(P)-binding domain"/>
    <property type="match status" value="1"/>
</dbReference>
<keyword evidence="4" id="KW-0274">FAD</keyword>
<proteinExistence type="inferred from homology"/>
<keyword evidence="8" id="KW-1185">Reference proteome</keyword>
<evidence type="ECO:0000259" key="5">
    <source>
        <dbReference type="Pfam" id="PF02852"/>
    </source>
</evidence>
<dbReference type="PIRSF" id="PIRSF000350">
    <property type="entry name" value="Mercury_reductase_MerA"/>
    <property type="match status" value="1"/>
</dbReference>
<dbReference type="InterPro" id="IPR036188">
    <property type="entry name" value="FAD/NAD-bd_sf"/>
</dbReference>
<gene>
    <name evidence="7" type="ORF">O0S08_35715</name>
</gene>
<evidence type="ECO:0000256" key="3">
    <source>
        <dbReference type="ARBA" id="ARBA00022630"/>
    </source>
</evidence>
<reference evidence="7" key="1">
    <citation type="submission" date="2022-11" db="EMBL/GenBank/DDBJ databases">
        <title>Minimal conservation of predation-associated metabolite biosynthetic gene clusters underscores biosynthetic potential of Myxococcota including descriptions for ten novel species: Archangium lansinium sp. nov., Myxococcus landrumus sp. nov., Nannocystis bai.</title>
        <authorList>
            <person name="Ahearne A."/>
            <person name="Stevens C."/>
            <person name="Dowd S."/>
        </authorList>
    </citation>
    <scope>NUCLEOTIDE SEQUENCE</scope>
    <source>
        <strain evidence="7">Fl3</strain>
    </source>
</reference>
<dbReference type="Proteomes" id="UP001164459">
    <property type="component" value="Chromosome"/>
</dbReference>
<accession>A0ABY7GX86</accession>
<dbReference type="Gene3D" id="3.50.50.60">
    <property type="entry name" value="FAD/NAD(P)-binding domain"/>
    <property type="match status" value="2"/>
</dbReference>
<comment type="similarity">
    <text evidence="2">Belongs to the class-I pyridine nucleotide-disulfide oxidoreductase family.</text>
</comment>
<dbReference type="PRINTS" id="PR00368">
    <property type="entry name" value="FADPNR"/>
</dbReference>
<protein>
    <submittedName>
        <fullName evidence="7">Mercuric reductase</fullName>
    </submittedName>
</protein>
<feature type="domain" description="FAD/NAD(P)-binding" evidence="6">
    <location>
        <begin position="4"/>
        <end position="324"/>
    </location>
</feature>
<keyword evidence="3" id="KW-0285">Flavoprotein</keyword>
<dbReference type="SUPFAM" id="SSF55424">
    <property type="entry name" value="FAD/NAD-linked reductases, dimerisation (C-terminal) domain"/>
    <property type="match status" value="1"/>
</dbReference>
<dbReference type="PANTHER" id="PTHR43014">
    <property type="entry name" value="MERCURIC REDUCTASE"/>
    <property type="match status" value="1"/>
</dbReference>
<dbReference type="Pfam" id="PF07992">
    <property type="entry name" value="Pyr_redox_2"/>
    <property type="match status" value="1"/>
</dbReference>
<sequence>MDRYDVVILGSGQAARPLALAFAAAGRRVAFVEREHLGGTCVNTGCTPTKTMVASARVAYLARRAGDFGVRTGAVSVDMTRVRERTRRIVRDFADSSRAVLAAQANIELLFGAGRFVGPRQLEVRLNAGEVRRIAGEVVVIDTGARTRVPPLVGLDQVQWLDHAGMLELAVVPEHLLVLGGGYVGLEFAQMFRRFGSRVTIVQRAAQLLPREDADAATAIQEVLAADGIEICLESQARRVIRAGDGIELTCDSPVGSRRFAGSHLLVATGRAPNTDSLDLAAAGIAVDDGGYVKVDERLATSASGVYAVGDVKGGPAFTHIAYDDHRILLTNLLSGGQATTRGRMVPYVVFTDPELARVGLSETEARRQGRKIEVARIGMDRVARALEMDEARGFIKIVIDADSDKFLGATILGVAAGELMSTIEVAMMGGLPASALRDATFAHPTLAESLNTVMTAR</sequence>
<organism evidence="7 8">
    <name type="scientific">Nannocystis punicea</name>
    <dbReference type="NCBI Taxonomy" id="2995304"/>
    <lineage>
        <taxon>Bacteria</taxon>
        <taxon>Pseudomonadati</taxon>
        <taxon>Myxococcota</taxon>
        <taxon>Polyangia</taxon>
        <taxon>Nannocystales</taxon>
        <taxon>Nannocystaceae</taxon>
        <taxon>Nannocystis</taxon>
    </lineage>
</organism>
<evidence type="ECO:0000313" key="8">
    <source>
        <dbReference type="Proteomes" id="UP001164459"/>
    </source>
</evidence>
<dbReference type="Gene3D" id="3.30.390.30">
    <property type="match status" value="1"/>
</dbReference>
<dbReference type="EMBL" id="CP114040">
    <property type="protein sequence ID" value="WAS91561.1"/>
    <property type="molecule type" value="Genomic_DNA"/>
</dbReference>
<dbReference type="Pfam" id="PF02852">
    <property type="entry name" value="Pyr_redox_dim"/>
    <property type="match status" value="1"/>
</dbReference>
<dbReference type="PRINTS" id="PR00411">
    <property type="entry name" value="PNDRDTASEI"/>
</dbReference>
<evidence type="ECO:0000256" key="4">
    <source>
        <dbReference type="ARBA" id="ARBA00022827"/>
    </source>
</evidence>
<evidence type="ECO:0000256" key="1">
    <source>
        <dbReference type="ARBA" id="ARBA00001974"/>
    </source>
</evidence>
<dbReference type="InterPro" id="IPR001100">
    <property type="entry name" value="Pyr_nuc-diS_OxRdtase"/>
</dbReference>
<evidence type="ECO:0000256" key="2">
    <source>
        <dbReference type="ARBA" id="ARBA00007532"/>
    </source>
</evidence>